<proteinExistence type="predicted"/>
<dbReference type="Pfam" id="PF10342">
    <property type="entry name" value="Kre9_KNH"/>
    <property type="match status" value="1"/>
</dbReference>
<feature type="chain" id="PRO_5016444767" evidence="2">
    <location>
        <begin position="20"/>
        <end position="171"/>
    </location>
</feature>
<dbReference type="Proteomes" id="UP000247233">
    <property type="component" value="Unassembled WGS sequence"/>
</dbReference>
<evidence type="ECO:0000259" key="3">
    <source>
        <dbReference type="Pfam" id="PF10342"/>
    </source>
</evidence>
<keyword evidence="1 2" id="KW-0732">Signal</keyword>
<dbReference type="STRING" id="1448321.A0A317VZ75"/>
<dbReference type="PANTHER" id="PTHR35185">
    <property type="entry name" value="SERINE/THREONINE-RICH PROTEIN ADG2-RELATED"/>
    <property type="match status" value="1"/>
</dbReference>
<evidence type="ECO:0000313" key="5">
    <source>
        <dbReference type="Proteomes" id="UP000247233"/>
    </source>
</evidence>
<dbReference type="InterPro" id="IPR018466">
    <property type="entry name" value="Kre9/Knh1-like_N"/>
</dbReference>
<dbReference type="RefSeq" id="XP_025398263.1">
    <property type="nucleotide sequence ID" value="XM_025548596.1"/>
</dbReference>
<feature type="signal peptide" evidence="2">
    <location>
        <begin position="1"/>
        <end position="19"/>
    </location>
</feature>
<gene>
    <name evidence="4" type="ORF">BO70DRAFT_61978</name>
</gene>
<feature type="domain" description="Yeast cell wall synthesis Kre9/Knh1-like N-terminal" evidence="3">
    <location>
        <begin position="24"/>
        <end position="115"/>
    </location>
</feature>
<dbReference type="OrthoDB" id="5316007at2759"/>
<dbReference type="InterPro" id="IPR052479">
    <property type="entry name" value="GPI-anchor_Adhesion_Reg"/>
</dbReference>
<evidence type="ECO:0000313" key="4">
    <source>
        <dbReference type="EMBL" id="PWY78322.1"/>
    </source>
</evidence>
<evidence type="ECO:0000256" key="1">
    <source>
        <dbReference type="ARBA" id="ARBA00022729"/>
    </source>
</evidence>
<protein>
    <submittedName>
        <fullName evidence="4">Threonine rich protein</fullName>
    </submittedName>
</protein>
<accession>A0A317VZ75</accession>
<reference evidence="4 5" key="1">
    <citation type="submission" date="2016-12" db="EMBL/GenBank/DDBJ databases">
        <title>The genomes of Aspergillus section Nigri reveals drivers in fungal speciation.</title>
        <authorList>
            <consortium name="DOE Joint Genome Institute"/>
            <person name="Vesth T.C."/>
            <person name="Nybo J."/>
            <person name="Theobald S."/>
            <person name="Brandl J."/>
            <person name="Frisvad J.C."/>
            <person name="Nielsen K.F."/>
            <person name="Lyhne E.K."/>
            <person name="Kogle M.E."/>
            <person name="Kuo A."/>
            <person name="Riley R."/>
            <person name="Clum A."/>
            <person name="Nolan M."/>
            <person name="Lipzen A."/>
            <person name="Salamov A."/>
            <person name="Henrissat B."/>
            <person name="Wiebenga A."/>
            <person name="De Vries R.P."/>
            <person name="Grigoriev I.V."/>
            <person name="Mortensen U.H."/>
            <person name="Andersen M.R."/>
            <person name="Baker S.E."/>
        </authorList>
    </citation>
    <scope>NUCLEOTIDE SEQUENCE [LARGE SCALE GENOMIC DNA]</scope>
    <source>
        <strain evidence="4 5">CBS 117.55</strain>
    </source>
</reference>
<dbReference type="PANTHER" id="PTHR35185:SF1">
    <property type="entry name" value="UPF0619 GPI-ANCHORED MEMBRANE PROTEIN C1322.10"/>
    <property type="match status" value="1"/>
</dbReference>
<keyword evidence="5" id="KW-1185">Reference proteome</keyword>
<sequence length="171" mass="17700">MRFLNIIISIMAFAASALALTITQPRTNDQVDFSKPYTIKWTTAGSDPTEFSLVLVNMNSQPSVSKNIGNVKTSANEYTINKITGIPVAFGYQFNAISNTTTNTGILSQSSQFNVTAVGKVETTTSSTTSATQTAAAATSSSAGSASIPLSISGPIAVVGALAIRSLAVLL</sequence>
<dbReference type="AlphaFoldDB" id="A0A317VZ75"/>
<dbReference type="GeneID" id="37070833"/>
<name>A0A317VZ75_9EURO</name>
<evidence type="ECO:0000256" key="2">
    <source>
        <dbReference type="SAM" id="SignalP"/>
    </source>
</evidence>
<comment type="caution">
    <text evidence="4">The sequence shown here is derived from an EMBL/GenBank/DDBJ whole genome shotgun (WGS) entry which is preliminary data.</text>
</comment>
<dbReference type="VEuPathDB" id="FungiDB:BO70DRAFT_61978"/>
<dbReference type="EMBL" id="MSFL01000017">
    <property type="protein sequence ID" value="PWY78322.1"/>
    <property type="molecule type" value="Genomic_DNA"/>
</dbReference>
<organism evidence="4 5">
    <name type="scientific">Aspergillus heteromorphus CBS 117.55</name>
    <dbReference type="NCBI Taxonomy" id="1448321"/>
    <lineage>
        <taxon>Eukaryota</taxon>
        <taxon>Fungi</taxon>
        <taxon>Dikarya</taxon>
        <taxon>Ascomycota</taxon>
        <taxon>Pezizomycotina</taxon>
        <taxon>Eurotiomycetes</taxon>
        <taxon>Eurotiomycetidae</taxon>
        <taxon>Eurotiales</taxon>
        <taxon>Aspergillaceae</taxon>
        <taxon>Aspergillus</taxon>
        <taxon>Aspergillus subgen. Circumdati</taxon>
    </lineage>
</organism>